<evidence type="ECO:0000313" key="2">
    <source>
        <dbReference type="Proteomes" id="UP000697998"/>
    </source>
</evidence>
<evidence type="ECO:0000313" key="1">
    <source>
        <dbReference type="EMBL" id="MBK7674210.1"/>
    </source>
</evidence>
<protein>
    <submittedName>
        <fullName evidence="1">Uncharacterized protein</fullName>
    </submittedName>
</protein>
<proteinExistence type="predicted"/>
<comment type="caution">
    <text evidence="1">The sequence shown here is derived from an EMBL/GenBank/DDBJ whole genome shotgun (WGS) entry which is preliminary data.</text>
</comment>
<organism evidence="1 2">
    <name type="scientific">Candidatus Accumulibacter proximus</name>
    <dbReference type="NCBI Taxonomy" id="2954385"/>
    <lineage>
        <taxon>Bacteria</taxon>
        <taxon>Pseudomonadati</taxon>
        <taxon>Pseudomonadota</taxon>
        <taxon>Betaproteobacteria</taxon>
        <taxon>Candidatus Accumulibacter</taxon>
    </lineage>
</organism>
<dbReference type="AlphaFoldDB" id="A0A935UGA4"/>
<dbReference type="Proteomes" id="UP000697998">
    <property type="component" value="Unassembled WGS sequence"/>
</dbReference>
<reference evidence="1 2" key="1">
    <citation type="submission" date="2020-10" db="EMBL/GenBank/DDBJ databases">
        <title>Connecting structure to function with the recovery of over 1000 high-quality activated sludge metagenome-assembled genomes encoding full-length rRNA genes using long-read sequencing.</title>
        <authorList>
            <person name="Singleton C.M."/>
            <person name="Petriglieri F."/>
            <person name="Kristensen J.M."/>
            <person name="Kirkegaard R.H."/>
            <person name="Michaelsen T.Y."/>
            <person name="Andersen M.H."/>
            <person name="Karst S.M."/>
            <person name="Dueholm M.S."/>
            <person name="Nielsen P.H."/>
            <person name="Albertsen M."/>
        </authorList>
    </citation>
    <scope>NUCLEOTIDE SEQUENCE [LARGE SCALE GENOMIC DNA]</scope>
    <source>
        <strain evidence="1">EsbW_18-Q3-R4-48_BATAC.285</strain>
    </source>
</reference>
<accession>A0A935UGA4</accession>
<name>A0A935UGA4_9PROT</name>
<dbReference type="EMBL" id="JADJMH010000002">
    <property type="protein sequence ID" value="MBK7674210.1"/>
    <property type="molecule type" value="Genomic_DNA"/>
</dbReference>
<sequence length="146" mass="16626">MNLGYRLFVVAEDHSIIPISQQSFNDFYFKRNPSLQQFSGTTINVATVIYTLENRKPEQIIRIDYMRVKVDSDGARDQAQMDDSFRLVANRVGKLLGQEPPGSDSGSVVNAIEKFDERRWSQLHPQLPGPALKRILHKLFGARHAV</sequence>
<gene>
    <name evidence="1" type="ORF">IPJ27_05265</name>
</gene>